<evidence type="ECO:0000313" key="11">
    <source>
        <dbReference type="Proteomes" id="UP000546970"/>
    </source>
</evidence>
<dbReference type="RefSeq" id="WP_169277927.1">
    <property type="nucleotide sequence ID" value="NZ_JABBCP010000007.1"/>
</dbReference>
<dbReference type="EC" id="3.1.3.15" evidence="3 8"/>
<dbReference type="GO" id="GO:0004401">
    <property type="term" value="F:histidinol-phosphatase activity"/>
    <property type="evidence" value="ECO:0007669"/>
    <property type="project" value="UniProtKB-UniRule"/>
</dbReference>
<dbReference type="InterPro" id="IPR010140">
    <property type="entry name" value="Histidinol_P_phosphatase_HisJ"/>
</dbReference>
<reference evidence="10 11" key="1">
    <citation type="submission" date="2020-04" db="EMBL/GenBank/DDBJ databases">
        <title>Collinsella sp. KGMB02528 nov., an anaerobic actinobacterium isolated from human feces.</title>
        <authorList>
            <person name="Han K.-I."/>
            <person name="Eom M.K."/>
            <person name="Kim J.-S."/>
            <person name="Lee K.C."/>
            <person name="Suh M.K."/>
            <person name="Park S.-H."/>
            <person name="Lee J.H."/>
            <person name="Kang S.W."/>
            <person name="Park J.-E."/>
            <person name="Oh B.S."/>
            <person name="Yu S.Y."/>
            <person name="Choi S.-H."/>
            <person name="Lee D.H."/>
            <person name="Yoon H."/>
            <person name="Kim B.-Y."/>
            <person name="Lee J.H."/>
            <person name="Lee J.-S."/>
        </authorList>
    </citation>
    <scope>NUCLEOTIDE SEQUENCE [LARGE SCALE GENOMIC DNA]</scope>
    <source>
        <strain evidence="10 11">KGMB02528</strain>
    </source>
</reference>
<comment type="pathway">
    <text evidence="1 8">Amino-acid biosynthesis; L-histidine biosynthesis; L-histidine from 5-phospho-alpha-D-ribose 1-diphosphate: step 8/9.</text>
</comment>
<evidence type="ECO:0000256" key="7">
    <source>
        <dbReference type="ARBA" id="ARBA00049158"/>
    </source>
</evidence>
<evidence type="ECO:0000256" key="5">
    <source>
        <dbReference type="ARBA" id="ARBA00022801"/>
    </source>
</evidence>
<dbReference type="Proteomes" id="UP000546970">
    <property type="component" value="Unassembled WGS sequence"/>
</dbReference>
<organism evidence="10 11">
    <name type="scientific">Collinsella acetigenes</name>
    <dbReference type="NCBI Taxonomy" id="2713419"/>
    <lineage>
        <taxon>Bacteria</taxon>
        <taxon>Bacillati</taxon>
        <taxon>Actinomycetota</taxon>
        <taxon>Coriobacteriia</taxon>
        <taxon>Coriobacteriales</taxon>
        <taxon>Coriobacteriaceae</taxon>
        <taxon>Collinsella</taxon>
    </lineage>
</organism>
<evidence type="ECO:0000256" key="3">
    <source>
        <dbReference type="ARBA" id="ARBA00013085"/>
    </source>
</evidence>
<feature type="domain" description="PHP" evidence="9">
    <location>
        <begin position="8"/>
        <end position="195"/>
    </location>
</feature>
<comment type="similarity">
    <text evidence="2 8">Belongs to the PHP hydrolase family. HisK subfamily.</text>
</comment>
<dbReference type="PANTHER" id="PTHR21039:SF0">
    <property type="entry name" value="HISTIDINOL-PHOSPHATASE"/>
    <property type="match status" value="1"/>
</dbReference>
<comment type="caution">
    <text evidence="10">The sequence shown here is derived from an EMBL/GenBank/DDBJ whole genome shotgun (WGS) entry which is preliminary data.</text>
</comment>
<keyword evidence="5 8" id="KW-0378">Hydrolase</keyword>
<keyword evidence="6 8" id="KW-0368">Histidine biosynthesis</keyword>
<evidence type="ECO:0000256" key="8">
    <source>
        <dbReference type="RuleBase" id="RU366003"/>
    </source>
</evidence>
<dbReference type="InterPro" id="IPR016195">
    <property type="entry name" value="Pol/histidinol_Pase-like"/>
</dbReference>
<dbReference type="AlphaFoldDB" id="A0A7X9UD98"/>
<dbReference type="InterPro" id="IPR004013">
    <property type="entry name" value="PHP_dom"/>
</dbReference>
<evidence type="ECO:0000259" key="9">
    <source>
        <dbReference type="Pfam" id="PF02811"/>
    </source>
</evidence>
<dbReference type="SUPFAM" id="SSF89550">
    <property type="entry name" value="PHP domain-like"/>
    <property type="match status" value="1"/>
</dbReference>
<comment type="catalytic activity">
    <reaction evidence="7 8">
        <text>L-histidinol phosphate + H2O = L-histidinol + phosphate</text>
        <dbReference type="Rhea" id="RHEA:14465"/>
        <dbReference type="ChEBI" id="CHEBI:15377"/>
        <dbReference type="ChEBI" id="CHEBI:43474"/>
        <dbReference type="ChEBI" id="CHEBI:57699"/>
        <dbReference type="ChEBI" id="CHEBI:57980"/>
        <dbReference type="EC" id="3.1.3.15"/>
    </reaction>
</comment>
<dbReference type="PANTHER" id="PTHR21039">
    <property type="entry name" value="HISTIDINOL PHOSPHATASE-RELATED"/>
    <property type="match status" value="1"/>
</dbReference>
<evidence type="ECO:0000256" key="6">
    <source>
        <dbReference type="ARBA" id="ARBA00023102"/>
    </source>
</evidence>
<accession>A0A7X9UD98</accession>
<dbReference type="GO" id="GO:0005737">
    <property type="term" value="C:cytoplasm"/>
    <property type="evidence" value="ECO:0007669"/>
    <property type="project" value="TreeGrafter"/>
</dbReference>
<evidence type="ECO:0000256" key="1">
    <source>
        <dbReference type="ARBA" id="ARBA00004970"/>
    </source>
</evidence>
<dbReference type="EMBL" id="JABBCP010000007">
    <property type="protein sequence ID" value="NMF56391.1"/>
    <property type="molecule type" value="Genomic_DNA"/>
</dbReference>
<dbReference type="Pfam" id="PF02811">
    <property type="entry name" value="PHP"/>
    <property type="match status" value="1"/>
</dbReference>
<evidence type="ECO:0000256" key="4">
    <source>
        <dbReference type="ARBA" id="ARBA00022605"/>
    </source>
</evidence>
<evidence type="ECO:0000256" key="2">
    <source>
        <dbReference type="ARBA" id="ARBA00009152"/>
    </source>
</evidence>
<evidence type="ECO:0000313" key="10">
    <source>
        <dbReference type="EMBL" id="NMF56391.1"/>
    </source>
</evidence>
<dbReference type="Gene3D" id="3.20.20.140">
    <property type="entry name" value="Metal-dependent hydrolases"/>
    <property type="match status" value="1"/>
</dbReference>
<gene>
    <name evidence="10" type="ORF">HF320_08660</name>
</gene>
<sequence>MPCCPLVDCHTHTHFSDGGSTFEENVRAAAGIGCELMVSTDHLTLPASMDAAGDVQVTEADLPAHRAAFDDAVKLAAELSPSLKLLYGFECDWYPGCEPLVKAWSSGAAVRLGSIHWLGSPGNIMAGAAGAAGTDDVPRADPPNSDAGWIDYDADLHVWKNLGVHEVWRRYVDAWCAACESPLDFDVMAHPDLPMRFANEGLAPDFDLAPLWDQMAACAHDTHRRIEVSTAGLRKSVNDYYPTRGLLERFVRAGVPIAFGSDAHRACDICWGIRDAYAFAYSCGYRSFDIPRDAGAWETVSL</sequence>
<dbReference type="GO" id="GO:0000105">
    <property type="term" value="P:L-histidine biosynthetic process"/>
    <property type="evidence" value="ECO:0007669"/>
    <property type="project" value="UniProtKB-UniRule"/>
</dbReference>
<dbReference type="UniPathway" id="UPA00031">
    <property type="reaction ID" value="UER00013"/>
</dbReference>
<keyword evidence="11" id="KW-1185">Reference proteome</keyword>
<proteinExistence type="inferred from homology"/>
<protein>
    <recommendedName>
        <fullName evidence="3 8">Histidinol-phosphatase</fullName>
        <shortName evidence="8">HolPase</shortName>
        <ecNumber evidence="3 8">3.1.3.15</ecNumber>
    </recommendedName>
</protein>
<keyword evidence="4 8" id="KW-0028">Amino-acid biosynthesis</keyword>
<name>A0A7X9UD98_9ACTN</name>